<dbReference type="EMBL" id="BAABFR010000032">
    <property type="protein sequence ID" value="GAA4393285.1"/>
    <property type="molecule type" value="Genomic_DNA"/>
</dbReference>
<dbReference type="PROSITE" id="PS50893">
    <property type="entry name" value="ABC_TRANSPORTER_2"/>
    <property type="match status" value="1"/>
</dbReference>
<organism evidence="6 7">
    <name type="scientific">Tsukamurella soli</name>
    <dbReference type="NCBI Taxonomy" id="644556"/>
    <lineage>
        <taxon>Bacteria</taxon>
        <taxon>Bacillati</taxon>
        <taxon>Actinomycetota</taxon>
        <taxon>Actinomycetes</taxon>
        <taxon>Mycobacteriales</taxon>
        <taxon>Tsukamurellaceae</taxon>
        <taxon>Tsukamurella</taxon>
    </lineage>
</organism>
<dbReference type="SMART" id="SM00382">
    <property type="entry name" value="AAA"/>
    <property type="match status" value="1"/>
</dbReference>
<gene>
    <name evidence="6" type="ORF">GCM10023147_23880</name>
</gene>
<evidence type="ECO:0000256" key="3">
    <source>
        <dbReference type="ARBA" id="ARBA00022840"/>
    </source>
</evidence>
<dbReference type="Pfam" id="PF00005">
    <property type="entry name" value="ABC_tran"/>
    <property type="match status" value="1"/>
</dbReference>
<dbReference type="PANTHER" id="PTHR42781:SF4">
    <property type="entry name" value="SPERMIDINE_PUTRESCINE IMPORT ATP-BINDING PROTEIN POTA"/>
    <property type="match status" value="1"/>
</dbReference>
<dbReference type="InterPro" id="IPR050093">
    <property type="entry name" value="ABC_SmlMolc_Importer"/>
</dbReference>
<reference evidence="7" key="1">
    <citation type="journal article" date="2019" name="Int. J. Syst. Evol. Microbiol.">
        <title>The Global Catalogue of Microorganisms (GCM) 10K type strain sequencing project: providing services to taxonomists for standard genome sequencing and annotation.</title>
        <authorList>
            <consortium name="The Broad Institute Genomics Platform"/>
            <consortium name="The Broad Institute Genome Sequencing Center for Infectious Disease"/>
            <person name="Wu L."/>
            <person name="Ma J."/>
        </authorList>
    </citation>
    <scope>NUCLEOTIDE SEQUENCE [LARGE SCALE GENOMIC DNA]</scope>
    <source>
        <strain evidence="7">JCM 17688</strain>
    </source>
</reference>
<dbReference type="Proteomes" id="UP001500635">
    <property type="component" value="Unassembled WGS sequence"/>
</dbReference>
<evidence type="ECO:0000259" key="5">
    <source>
        <dbReference type="PROSITE" id="PS50893"/>
    </source>
</evidence>
<dbReference type="SUPFAM" id="SSF52540">
    <property type="entry name" value="P-loop containing nucleoside triphosphate hydrolases"/>
    <property type="match status" value="1"/>
</dbReference>
<dbReference type="InterPro" id="IPR027417">
    <property type="entry name" value="P-loop_NTPase"/>
</dbReference>
<dbReference type="InterPro" id="IPR017871">
    <property type="entry name" value="ABC_transporter-like_CS"/>
</dbReference>
<protein>
    <submittedName>
        <fullName evidence="6">ABC transporter ATP-binding protein</fullName>
    </submittedName>
</protein>
<dbReference type="Gene3D" id="3.40.50.300">
    <property type="entry name" value="P-loop containing nucleotide triphosphate hydrolases"/>
    <property type="match status" value="1"/>
</dbReference>
<evidence type="ECO:0000256" key="2">
    <source>
        <dbReference type="ARBA" id="ARBA00022741"/>
    </source>
</evidence>
<keyword evidence="1" id="KW-0813">Transport</keyword>
<feature type="region of interest" description="Disordered" evidence="4">
    <location>
        <begin position="1"/>
        <end position="24"/>
    </location>
</feature>
<keyword evidence="2" id="KW-0547">Nucleotide-binding</keyword>
<proteinExistence type="predicted"/>
<evidence type="ECO:0000313" key="7">
    <source>
        <dbReference type="Proteomes" id="UP001500635"/>
    </source>
</evidence>
<name>A0ABP8JMR0_9ACTN</name>
<evidence type="ECO:0000256" key="4">
    <source>
        <dbReference type="SAM" id="MobiDB-lite"/>
    </source>
</evidence>
<accession>A0ABP8JMR0</accession>
<evidence type="ECO:0000256" key="1">
    <source>
        <dbReference type="ARBA" id="ARBA00022448"/>
    </source>
</evidence>
<evidence type="ECO:0000313" key="6">
    <source>
        <dbReference type="EMBL" id="GAA4393285.1"/>
    </source>
</evidence>
<dbReference type="PANTHER" id="PTHR42781">
    <property type="entry name" value="SPERMIDINE/PUTRESCINE IMPORT ATP-BINDING PROTEIN POTA"/>
    <property type="match status" value="1"/>
</dbReference>
<dbReference type="PROSITE" id="PS00211">
    <property type="entry name" value="ABC_TRANSPORTER_1"/>
    <property type="match status" value="1"/>
</dbReference>
<dbReference type="InterPro" id="IPR003593">
    <property type="entry name" value="AAA+_ATPase"/>
</dbReference>
<keyword evidence="3 6" id="KW-0067">ATP-binding</keyword>
<sequence length="405" mass="43328">MADQTESAAAMSSPRGLPDDQVDRTVRRQVAVRLEGVEVRYGDTVALQDCSFEVARGETVALLGPSGSGKSTALKAIAGFEKVAAGVVTIDGRDITHASPAKRGIGIVVQSYALFPHMSVRSNVAFGLKAHKTDRDAIKPRVDEVLRMVGMLDYAERLPRELSGGQQQRVAIARALATRPEVILLDEPLSALDAAMRRDMITELQRLRAELPDVAMVYVTHDQSEALALADRIAIMRNARLESIDTTERLFTRPPTEFTAAFLGGADVLPVQLVRGAEAGEPIVARYGSVELRASGHDGVAGSAHVALAVRPWAWRFTRTSPANGLEVTVQTEQWRGSVRHVTAEVVATGQRIGVDVPVLVASPLKAETLWVEVDPSDVMVVPADVDEPAGAAVVSATIATEGGR</sequence>
<dbReference type="InterPro" id="IPR003439">
    <property type="entry name" value="ABC_transporter-like_ATP-bd"/>
</dbReference>
<dbReference type="GO" id="GO:0005524">
    <property type="term" value="F:ATP binding"/>
    <property type="evidence" value="ECO:0007669"/>
    <property type="project" value="UniProtKB-KW"/>
</dbReference>
<keyword evidence="7" id="KW-1185">Reference proteome</keyword>
<comment type="caution">
    <text evidence="6">The sequence shown here is derived from an EMBL/GenBank/DDBJ whole genome shotgun (WGS) entry which is preliminary data.</text>
</comment>
<feature type="domain" description="ABC transporter" evidence="5">
    <location>
        <begin position="32"/>
        <end position="263"/>
    </location>
</feature>